<evidence type="ECO:0000256" key="1">
    <source>
        <dbReference type="SAM" id="Phobius"/>
    </source>
</evidence>
<evidence type="ECO:0000313" key="3">
    <source>
        <dbReference type="Proteomes" id="UP000799429"/>
    </source>
</evidence>
<comment type="caution">
    <text evidence="2">The sequence shown here is derived from an EMBL/GenBank/DDBJ whole genome shotgun (WGS) entry which is preliminary data.</text>
</comment>
<dbReference type="AlphaFoldDB" id="A0A9P4VQ74"/>
<evidence type="ECO:0000313" key="2">
    <source>
        <dbReference type="EMBL" id="KAF2837507.1"/>
    </source>
</evidence>
<dbReference type="OrthoDB" id="4829316at2759"/>
<organism evidence="2 3">
    <name type="scientific">Patellaria atrata CBS 101060</name>
    <dbReference type="NCBI Taxonomy" id="1346257"/>
    <lineage>
        <taxon>Eukaryota</taxon>
        <taxon>Fungi</taxon>
        <taxon>Dikarya</taxon>
        <taxon>Ascomycota</taxon>
        <taxon>Pezizomycotina</taxon>
        <taxon>Dothideomycetes</taxon>
        <taxon>Dothideomycetes incertae sedis</taxon>
        <taxon>Patellariales</taxon>
        <taxon>Patellariaceae</taxon>
        <taxon>Patellaria</taxon>
    </lineage>
</organism>
<protein>
    <submittedName>
        <fullName evidence="2">Uncharacterized protein</fullName>
    </submittedName>
</protein>
<sequence length="77" mass="8722">MPSPTPVRAFFRSARMYLKEPHPYGRYPTTTPIHSFRTRDVANHLGRSATMFVPCITLFLGWPLLAKAYLNGKVGTI</sequence>
<gene>
    <name evidence="2" type="ORF">M501DRAFT_995447</name>
</gene>
<dbReference type="Proteomes" id="UP000799429">
    <property type="component" value="Unassembled WGS sequence"/>
</dbReference>
<reference evidence="2" key="1">
    <citation type="journal article" date="2020" name="Stud. Mycol.">
        <title>101 Dothideomycetes genomes: a test case for predicting lifestyles and emergence of pathogens.</title>
        <authorList>
            <person name="Haridas S."/>
            <person name="Albert R."/>
            <person name="Binder M."/>
            <person name="Bloem J."/>
            <person name="Labutti K."/>
            <person name="Salamov A."/>
            <person name="Andreopoulos B."/>
            <person name="Baker S."/>
            <person name="Barry K."/>
            <person name="Bills G."/>
            <person name="Bluhm B."/>
            <person name="Cannon C."/>
            <person name="Castanera R."/>
            <person name="Culley D."/>
            <person name="Daum C."/>
            <person name="Ezra D."/>
            <person name="Gonzalez J."/>
            <person name="Henrissat B."/>
            <person name="Kuo A."/>
            <person name="Liang C."/>
            <person name="Lipzen A."/>
            <person name="Lutzoni F."/>
            <person name="Magnuson J."/>
            <person name="Mondo S."/>
            <person name="Nolan M."/>
            <person name="Ohm R."/>
            <person name="Pangilinan J."/>
            <person name="Park H.-J."/>
            <person name="Ramirez L."/>
            <person name="Alfaro M."/>
            <person name="Sun H."/>
            <person name="Tritt A."/>
            <person name="Yoshinaga Y."/>
            <person name="Zwiers L.-H."/>
            <person name="Turgeon B."/>
            <person name="Goodwin S."/>
            <person name="Spatafora J."/>
            <person name="Crous P."/>
            <person name="Grigoriev I."/>
        </authorList>
    </citation>
    <scope>NUCLEOTIDE SEQUENCE</scope>
    <source>
        <strain evidence="2">CBS 101060</strain>
    </source>
</reference>
<dbReference type="EMBL" id="MU006099">
    <property type="protein sequence ID" value="KAF2837507.1"/>
    <property type="molecule type" value="Genomic_DNA"/>
</dbReference>
<keyword evidence="1" id="KW-0472">Membrane</keyword>
<keyword evidence="1" id="KW-1133">Transmembrane helix</keyword>
<feature type="transmembrane region" description="Helical" evidence="1">
    <location>
        <begin position="51"/>
        <end position="70"/>
    </location>
</feature>
<name>A0A9P4VQ74_9PEZI</name>
<proteinExistence type="predicted"/>
<keyword evidence="3" id="KW-1185">Reference proteome</keyword>
<keyword evidence="1" id="KW-0812">Transmembrane</keyword>
<accession>A0A9P4VQ74</accession>